<name>A0A6A6AQY0_9PLEO</name>
<dbReference type="OrthoDB" id="1898221at2759"/>
<comment type="subcellular location">
    <subcellularLocation>
        <location evidence="1">Endomembrane system</location>
        <topology evidence="1">Multi-pass membrane protein</topology>
    </subcellularLocation>
</comment>
<evidence type="ECO:0008006" key="8">
    <source>
        <dbReference type="Google" id="ProtNLM"/>
    </source>
</evidence>
<proteinExistence type="predicted"/>
<dbReference type="Pfam" id="PF04750">
    <property type="entry name" value="Far-17a_AIG1"/>
    <property type="match status" value="1"/>
</dbReference>
<dbReference type="RefSeq" id="XP_033528333.1">
    <property type="nucleotide sequence ID" value="XM_033661859.1"/>
</dbReference>
<evidence type="ECO:0000256" key="1">
    <source>
        <dbReference type="ARBA" id="ARBA00004127"/>
    </source>
</evidence>
<keyword evidence="3 5" id="KW-1133">Transmembrane helix</keyword>
<protein>
    <recommendedName>
        <fullName evidence="8">FAR-17a/AIG1-like protein</fullName>
    </recommendedName>
</protein>
<dbReference type="Proteomes" id="UP000799771">
    <property type="component" value="Unassembled WGS sequence"/>
</dbReference>
<evidence type="ECO:0000313" key="7">
    <source>
        <dbReference type="Proteomes" id="UP000799771"/>
    </source>
</evidence>
<dbReference type="InterPro" id="IPR006838">
    <property type="entry name" value="ADTRP_AIG1"/>
</dbReference>
<gene>
    <name evidence="6" type="ORF">P153DRAFT_101364</name>
</gene>
<reference evidence="6" key="1">
    <citation type="journal article" date="2020" name="Stud. Mycol.">
        <title>101 Dothideomycetes genomes: a test case for predicting lifestyles and emergence of pathogens.</title>
        <authorList>
            <person name="Haridas S."/>
            <person name="Albert R."/>
            <person name="Binder M."/>
            <person name="Bloem J."/>
            <person name="Labutti K."/>
            <person name="Salamov A."/>
            <person name="Andreopoulos B."/>
            <person name="Baker S."/>
            <person name="Barry K."/>
            <person name="Bills G."/>
            <person name="Bluhm B."/>
            <person name="Cannon C."/>
            <person name="Castanera R."/>
            <person name="Culley D."/>
            <person name="Daum C."/>
            <person name="Ezra D."/>
            <person name="Gonzalez J."/>
            <person name="Henrissat B."/>
            <person name="Kuo A."/>
            <person name="Liang C."/>
            <person name="Lipzen A."/>
            <person name="Lutzoni F."/>
            <person name="Magnuson J."/>
            <person name="Mondo S."/>
            <person name="Nolan M."/>
            <person name="Ohm R."/>
            <person name="Pangilinan J."/>
            <person name="Park H.-J."/>
            <person name="Ramirez L."/>
            <person name="Alfaro M."/>
            <person name="Sun H."/>
            <person name="Tritt A."/>
            <person name="Yoshinaga Y."/>
            <person name="Zwiers L.-H."/>
            <person name="Turgeon B."/>
            <person name="Goodwin S."/>
            <person name="Spatafora J."/>
            <person name="Crous P."/>
            <person name="Grigoriev I."/>
        </authorList>
    </citation>
    <scope>NUCLEOTIDE SEQUENCE</scope>
    <source>
        <strain evidence="6">CBS 119687</strain>
    </source>
</reference>
<dbReference type="GeneID" id="54402291"/>
<evidence type="ECO:0000313" key="6">
    <source>
        <dbReference type="EMBL" id="KAF2133946.1"/>
    </source>
</evidence>
<feature type="transmembrane region" description="Helical" evidence="5">
    <location>
        <begin position="201"/>
        <end position="226"/>
    </location>
</feature>
<feature type="transmembrane region" description="Helical" evidence="5">
    <location>
        <begin position="60"/>
        <end position="79"/>
    </location>
</feature>
<organism evidence="6 7">
    <name type="scientific">Dothidotthia symphoricarpi CBS 119687</name>
    <dbReference type="NCBI Taxonomy" id="1392245"/>
    <lineage>
        <taxon>Eukaryota</taxon>
        <taxon>Fungi</taxon>
        <taxon>Dikarya</taxon>
        <taxon>Ascomycota</taxon>
        <taxon>Pezizomycotina</taxon>
        <taxon>Dothideomycetes</taxon>
        <taxon>Pleosporomycetidae</taxon>
        <taxon>Pleosporales</taxon>
        <taxon>Dothidotthiaceae</taxon>
        <taxon>Dothidotthia</taxon>
    </lineage>
</organism>
<dbReference type="GO" id="GO:0012505">
    <property type="term" value="C:endomembrane system"/>
    <property type="evidence" value="ECO:0007669"/>
    <property type="project" value="UniProtKB-SubCell"/>
</dbReference>
<evidence type="ECO:0000256" key="3">
    <source>
        <dbReference type="ARBA" id="ARBA00022989"/>
    </source>
</evidence>
<dbReference type="EMBL" id="ML977498">
    <property type="protein sequence ID" value="KAF2133946.1"/>
    <property type="molecule type" value="Genomic_DNA"/>
</dbReference>
<feature type="transmembrane region" description="Helical" evidence="5">
    <location>
        <begin position="170"/>
        <end position="189"/>
    </location>
</feature>
<feature type="transmembrane region" description="Helical" evidence="5">
    <location>
        <begin position="20"/>
        <end position="40"/>
    </location>
</feature>
<keyword evidence="7" id="KW-1185">Reference proteome</keyword>
<keyword evidence="4 5" id="KW-0472">Membrane</keyword>
<keyword evidence="2 5" id="KW-0812">Transmembrane</keyword>
<dbReference type="PANTHER" id="PTHR10989">
    <property type="entry name" value="ANDROGEN-INDUCED PROTEIN 1-RELATED"/>
    <property type="match status" value="1"/>
</dbReference>
<sequence length="262" mass="28764">MRVSKNIADRKNSLTDNPNVMVSTILFLPSSLLPSSLLLLPPHQSSKLTKQKNESFGWHLQFLTIIGLSISTLCFAVGLFADITNPSPLSRTLFTAKNYLLLVAAPIELTISILYWGLRTIDIALVVPPDLPLPPLPTDIGFHLVPAVVLSLDAVLLSPPWPTSPVNTQAPLLTLGLSTGIAFGYWWWIELCYSHNGFYPYPLFGLLSTVQRIGLFAVSGATMWAVGGGLRVLYAWVNGFETVEAMEKTKRARNMGEGGKWE</sequence>
<evidence type="ECO:0000256" key="5">
    <source>
        <dbReference type="SAM" id="Phobius"/>
    </source>
</evidence>
<accession>A0A6A6AQY0</accession>
<dbReference type="GO" id="GO:0016020">
    <property type="term" value="C:membrane"/>
    <property type="evidence" value="ECO:0007669"/>
    <property type="project" value="InterPro"/>
</dbReference>
<feature type="transmembrane region" description="Helical" evidence="5">
    <location>
        <begin position="99"/>
        <end position="118"/>
    </location>
</feature>
<dbReference type="PANTHER" id="PTHR10989:SF16">
    <property type="entry name" value="AT02829P-RELATED"/>
    <property type="match status" value="1"/>
</dbReference>
<evidence type="ECO:0000256" key="2">
    <source>
        <dbReference type="ARBA" id="ARBA00022692"/>
    </source>
</evidence>
<evidence type="ECO:0000256" key="4">
    <source>
        <dbReference type="ARBA" id="ARBA00023136"/>
    </source>
</evidence>
<dbReference type="AlphaFoldDB" id="A0A6A6AQY0"/>
<feature type="transmembrane region" description="Helical" evidence="5">
    <location>
        <begin position="140"/>
        <end position="158"/>
    </location>
</feature>